<evidence type="ECO:0000256" key="5">
    <source>
        <dbReference type="ARBA" id="ARBA00022840"/>
    </source>
</evidence>
<dbReference type="GO" id="GO:0031054">
    <property type="term" value="P:pre-miRNA processing"/>
    <property type="evidence" value="ECO:0007669"/>
    <property type="project" value="TreeGrafter"/>
</dbReference>
<keyword evidence="3" id="KW-0378">Hydrolase</keyword>
<dbReference type="Gene3D" id="1.10.1520.10">
    <property type="entry name" value="Ribonuclease III domain"/>
    <property type="match status" value="2"/>
</dbReference>
<dbReference type="SUPFAM" id="SSF69065">
    <property type="entry name" value="RNase III domain-like"/>
    <property type="match status" value="2"/>
</dbReference>
<dbReference type="InterPro" id="IPR027417">
    <property type="entry name" value="P-loop_NTPase"/>
</dbReference>
<dbReference type="PROSITE" id="PS51194">
    <property type="entry name" value="HELICASE_CTER"/>
    <property type="match status" value="1"/>
</dbReference>
<reference evidence="13" key="1">
    <citation type="submission" date="2025-08" db="UniProtKB">
        <authorList>
            <consortium name="RefSeq"/>
        </authorList>
    </citation>
    <scope>IDENTIFICATION</scope>
</reference>
<evidence type="ECO:0000313" key="12">
    <source>
        <dbReference type="Proteomes" id="UP000694867"/>
    </source>
</evidence>
<dbReference type="SMART" id="SM00487">
    <property type="entry name" value="DEXDc"/>
    <property type="match status" value="1"/>
</dbReference>
<dbReference type="Pfam" id="PF00270">
    <property type="entry name" value="DEAD"/>
    <property type="match status" value="1"/>
</dbReference>
<dbReference type="Pfam" id="PF00636">
    <property type="entry name" value="Ribonuclease_3"/>
    <property type="match status" value="1"/>
</dbReference>
<keyword evidence="2" id="KW-0547">Nucleotide-binding</keyword>
<proteinExistence type="inferred from homology"/>
<keyword evidence="12" id="KW-1185">Reference proteome</keyword>
<name>A0AAJ7SEM5_9ACAR</name>
<dbReference type="PROSITE" id="PS51192">
    <property type="entry name" value="HELICASE_ATP_BIND_1"/>
    <property type="match status" value="1"/>
</dbReference>
<dbReference type="GO" id="GO:0006309">
    <property type="term" value="P:apoptotic DNA fragmentation"/>
    <property type="evidence" value="ECO:0007669"/>
    <property type="project" value="TreeGrafter"/>
</dbReference>
<evidence type="ECO:0000313" key="13">
    <source>
        <dbReference type="RefSeq" id="XP_028966508.1"/>
    </source>
</evidence>
<dbReference type="InterPro" id="IPR036389">
    <property type="entry name" value="RNase_III_sf"/>
</dbReference>
<dbReference type="InterPro" id="IPR005034">
    <property type="entry name" value="Dicer_dimerisation"/>
</dbReference>
<dbReference type="GO" id="GO:0003723">
    <property type="term" value="F:RNA binding"/>
    <property type="evidence" value="ECO:0007669"/>
    <property type="project" value="UniProtKB-UniRule"/>
</dbReference>
<dbReference type="RefSeq" id="XP_028966508.1">
    <property type="nucleotide sequence ID" value="XM_029110675.1"/>
</dbReference>
<evidence type="ECO:0000256" key="3">
    <source>
        <dbReference type="ARBA" id="ARBA00022801"/>
    </source>
</evidence>
<organism evidence="12 13">
    <name type="scientific">Galendromus occidentalis</name>
    <name type="common">western predatory mite</name>
    <dbReference type="NCBI Taxonomy" id="34638"/>
    <lineage>
        <taxon>Eukaryota</taxon>
        <taxon>Metazoa</taxon>
        <taxon>Ecdysozoa</taxon>
        <taxon>Arthropoda</taxon>
        <taxon>Chelicerata</taxon>
        <taxon>Arachnida</taxon>
        <taxon>Acari</taxon>
        <taxon>Parasitiformes</taxon>
        <taxon>Mesostigmata</taxon>
        <taxon>Gamasina</taxon>
        <taxon>Phytoseioidea</taxon>
        <taxon>Phytoseiidae</taxon>
        <taxon>Typhlodrominae</taxon>
        <taxon>Galendromus</taxon>
    </lineage>
</organism>
<keyword evidence="6" id="KW-0694">RNA-binding</keyword>
<evidence type="ECO:0000256" key="2">
    <source>
        <dbReference type="ARBA" id="ARBA00022741"/>
    </source>
</evidence>
<dbReference type="Gene3D" id="3.30.160.380">
    <property type="entry name" value="Dicer dimerisation domain"/>
    <property type="match status" value="1"/>
</dbReference>
<evidence type="ECO:0000256" key="4">
    <source>
        <dbReference type="ARBA" id="ARBA00022806"/>
    </source>
</evidence>
<dbReference type="GO" id="GO:0005737">
    <property type="term" value="C:cytoplasm"/>
    <property type="evidence" value="ECO:0007669"/>
    <property type="project" value="TreeGrafter"/>
</dbReference>
<protein>
    <submittedName>
        <fullName evidence="13">Endoribonuclease Dicer</fullName>
    </submittedName>
</protein>
<dbReference type="Pfam" id="PF03368">
    <property type="entry name" value="Dicer_dimer"/>
    <property type="match status" value="1"/>
</dbReference>
<evidence type="ECO:0000259" key="9">
    <source>
        <dbReference type="PROSITE" id="PS51192"/>
    </source>
</evidence>
<accession>A0AAJ7SEM5</accession>
<dbReference type="GeneID" id="100899827"/>
<dbReference type="PANTHER" id="PTHR14950:SF37">
    <property type="entry name" value="ENDORIBONUCLEASE DICER"/>
    <property type="match status" value="1"/>
</dbReference>
<dbReference type="SMART" id="SM00490">
    <property type="entry name" value="HELICc"/>
    <property type="match status" value="1"/>
</dbReference>
<keyword evidence="1" id="KW-0677">Repeat</keyword>
<keyword evidence="7" id="KW-0175">Coiled coil</keyword>
<keyword evidence="4" id="KW-0347">Helicase</keyword>
<dbReference type="SMART" id="SM00535">
    <property type="entry name" value="RIBOc"/>
    <property type="match status" value="1"/>
</dbReference>
<dbReference type="InterPro" id="IPR038248">
    <property type="entry name" value="Dicer_dimer_sf"/>
</dbReference>
<dbReference type="GO" id="GO:0070578">
    <property type="term" value="C:RISC-loading complex"/>
    <property type="evidence" value="ECO:0007669"/>
    <property type="project" value="TreeGrafter"/>
</dbReference>
<dbReference type="PROSITE" id="PS51327">
    <property type="entry name" value="DICER_DSRBF"/>
    <property type="match status" value="1"/>
</dbReference>
<evidence type="ECO:0000259" key="11">
    <source>
        <dbReference type="PROSITE" id="PS51327"/>
    </source>
</evidence>
<evidence type="ECO:0000259" key="8">
    <source>
        <dbReference type="PROSITE" id="PS50142"/>
    </source>
</evidence>
<sequence length="1610" mass="182746">MADRDKMDESLEAADARARIERARSYQIELFKSAKERNTIVCLGTGTGKTYISVLLLKHLEHEVSGCWVDGEPATPGSGGKRSIFLAPTVPLVEQQGAVLGRHLSVKVGIYVGAMQVDLWSRERWVNELKAHGVLVMTPAILYNAACHGFIPLNKISLIVMDECHRATGDDNYVSIMKLYKDLQPQDRPRVLGLTGSVINSALRGVQVTRRIRELEATLFSTASSASGLVSMYCTKPKEMIVSCPSRNPHNRLPIDASSMEDLEDCDDLKDFQKILSGLSSCYEECGAFCTLRLIEFRQRELSRNVGDSQYPEELREYLMPKMKILERMKKFLGKSPPLLDVPPKMHRLLEVLAAFRTNPAGLCGIVFVKLRVIAYVLYQWLGELSKTDDWRFLRCAFIVGHNQAPMSTSNREFENFKMNSKAQRRTIAAFRDGVYNLLLATNVIEEGMDVPACNLVVRFDAPRDARSYTQSKGRARARQSLYVVLCDENERLEVEDMIDSFQETERIVTTFCDQTRRSPDAEESETVLRDDEFLEPFIAGEARISAKSAMSILCWYCQTIVHDQYSNSLPEFFTLDKNDEGFTMSLTMPLLCPVRESITNEDRPMPTRAKAKAYLALEMCRKLHEKRELTEHLLPRKLTTGRYSSAWMSDEDRTILEEIRPKMTRCPDTRHKTRQYLNRRAIAPPLEILEENRDCGCIDECHLYVFKNSVFEKSSSRSTGAKSPADGPQGSTYLGILVRNRDEQLENLPRFPIFTESSEQLIDVVYAGTVSMSQSKKATFARFNRYIFSVVLNIGCSATKPLTNFAVPCVVPVDELGDEAFEINLRVAQSVGVATQPDYERFIFDKELYEDAVVEVLFHENENAPPVNRNVQGRGPRDYFNRYYVRNPCATDAAGKPLSLTASGYFPFAPDLNFLEYFGGKQMRCRPNVPTNEDQPILELESVESSLEMLFPSAESSDRGSKKAVRSLAYVPAQFVVVHKMKANLWRRAVCLPSILYRLNRFHVCETLRRTIARATGIGPANENHRWEPAQIRAERREFRRTEISLKHLKLEFVYPDLNDCEGPSAADFVRILSKPTTSVDELDIGRYRLVGESFLQMVIGFSLHDQRRNLHEKELRSLRSYKISTRNLLVRAYERNITEILDNVKFIAKENFLPPGYRTLEKEEKLLDTTFRLAVYRSYGFEIDGSLCLRELRHATNLEEVVKAIAELDPEELQHETLQTTLEAGELPSQVPVKKFQTYRARVAADAVKAITGLAVDKCGPSGALRVMRWLGLEFGRSIDSPDFVDAFALNLDSLRVSDSDAVILNRLHQIETVESRLRYRFEHKALVLEAITHHSYRGDSLTQSNVQLCSIGAVVIEYLISKFIASLPLDVESYNLFELRASICSAVNHAHIVAKNGLHKNLLYTNQSLFTVIRNYIDCLDDYEPQPSKSLGDWESDDTDDDRVPLALAEMLMALVGAVFIDSGKNLEIVWSVYAELCGEQILRLANNIPISPIRELFARFPGSYFEYSLSWDDVYEGDFIEVTLCVQYPGGTIARFSQLANSKAEGRISIAKKFLNKLETQEQQKNIEKNKIAEEYLQILEKALLEAESLKSRKFGPFGISRATAF</sequence>
<dbReference type="GO" id="GO:0005634">
    <property type="term" value="C:nucleus"/>
    <property type="evidence" value="ECO:0007669"/>
    <property type="project" value="TreeGrafter"/>
</dbReference>
<dbReference type="PANTHER" id="PTHR14950">
    <property type="entry name" value="DICER-RELATED"/>
    <property type="match status" value="1"/>
</dbReference>
<dbReference type="GO" id="GO:0004525">
    <property type="term" value="F:ribonuclease III activity"/>
    <property type="evidence" value="ECO:0007669"/>
    <property type="project" value="InterPro"/>
</dbReference>
<evidence type="ECO:0000256" key="7">
    <source>
        <dbReference type="SAM" id="Coils"/>
    </source>
</evidence>
<dbReference type="Pfam" id="PF00271">
    <property type="entry name" value="Helicase_C"/>
    <property type="match status" value="1"/>
</dbReference>
<evidence type="ECO:0000256" key="6">
    <source>
        <dbReference type="PROSITE-ProRule" id="PRU00657"/>
    </source>
</evidence>
<dbReference type="InterPro" id="IPR000999">
    <property type="entry name" value="RNase_III_dom"/>
</dbReference>
<dbReference type="SUPFAM" id="SSF52540">
    <property type="entry name" value="P-loop containing nucleoside triphosphate hydrolases"/>
    <property type="match status" value="1"/>
</dbReference>
<dbReference type="Proteomes" id="UP000694867">
    <property type="component" value="Unplaced"/>
</dbReference>
<dbReference type="InterPro" id="IPR014001">
    <property type="entry name" value="Helicase_ATP-bd"/>
</dbReference>
<feature type="domain" description="RNase III" evidence="8">
    <location>
        <begin position="1313"/>
        <end position="1467"/>
    </location>
</feature>
<dbReference type="Gene3D" id="3.40.50.300">
    <property type="entry name" value="P-loop containing nucleotide triphosphate hydrolases"/>
    <property type="match status" value="2"/>
</dbReference>
<comment type="similarity">
    <text evidence="6">Belongs to the helicase family. Dicer subfamily.</text>
</comment>
<evidence type="ECO:0000259" key="10">
    <source>
        <dbReference type="PROSITE" id="PS51194"/>
    </source>
</evidence>
<dbReference type="CDD" id="cd18034">
    <property type="entry name" value="DEXHc_dicer"/>
    <property type="match status" value="1"/>
</dbReference>
<dbReference type="GO" id="GO:0005524">
    <property type="term" value="F:ATP binding"/>
    <property type="evidence" value="ECO:0007669"/>
    <property type="project" value="UniProtKB-KW"/>
</dbReference>
<feature type="domain" description="Helicase ATP-binding" evidence="9">
    <location>
        <begin position="30"/>
        <end position="216"/>
    </location>
</feature>
<feature type="coiled-coil region" evidence="7">
    <location>
        <begin position="1555"/>
        <end position="1597"/>
    </location>
</feature>
<dbReference type="KEGG" id="goe:100899827"/>
<gene>
    <name evidence="13" type="primary">LOC100899827</name>
</gene>
<feature type="domain" description="Helicase C-terminal" evidence="10">
    <location>
        <begin position="348"/>
        <end position="516"/>
    </location>
</feature>
<dbReference type="InterPro" id="IPR001650">
    <property type="entry name" value="Helicase_C-like"/>
</dbReference>
<dbReference type="GO" id="GO:0004530">
    <property type="term" value="F:deoxyribonuclease I activity"/>
    <property type="evidence" value="ECO:0007669"/>
    <property type="project" value="TreeGrafter"/>
</dbReference>
<dbReference type="InterPro" id="IPR011545">
    <property type="entry name" value="DEAD/DEAH_box_helicase_dom"/>
</dbReference>
<dbReference type="PROSITE" id="PS50142">
    <property type="entry name" value="RNASE_3_2"/>
    <property type="match status" value="1"/>
</dbReference>
<dbReference type="GO" id="GO:0030422">
    <property type="term" value="P:siRNA processing"/>
    <property type="evidence" value="ECO:0007669"/>
    <property type="project" value="TreeGrafter"/>
</dbReference>
<keyword evidence="5" id="KW-0067">ATP-binding</keyword>
<feature type="domain" description="Dicer dsRNA-binding fold" evidence="11">
    <location>
        <begin position="550"/>
        <end position="644"/>
    </location>
</feature>
<dbReference type="GO" id="GO:0004386">
    <property type="term" value="F:helicase activity"/>
    <property type="evidence" value="ECO:0007669"/>
    <property type="project" value="UniProtKB-KW"/>
</dbReference>
<evidence type="ECO:0000256" key="1">
    <source>
        <dbReference type="ARBA" id="ARBA00022737"/>
    </source>
</evidence>